<feature type="compositionally biased region" description="Basic and acidic residues" evidence="7">
    <location>
        <begin position="180"/>
        <end position="192"/>
    </location>
</feature>
<reference evidence="10" key="1">
    <citation type="submission" date="2021-01" db="EMBL/GenBank/DDBJ databases">
        <authorList>
            <person name="Corre E."/>
            <person name="Pelletier E."/>
            <person name="Niang G."/>
            <person name="Scheremetjew M."/>
            <person name="Finn R."/>
            <person name="Kale V."/>
            <person name="Holt S."/>
            <person name="Cochrane G."/>
            <person name="Meng A."/>
            <person name="Brown T."/>
            <person name="Cohen L."/>
        </authorList>
    </citation>
    <scope>NUCLEOTIDE SEQUENCE</scope>
    <source>
        <strain evidence="10">WS</strain>
    </source>
</reference>
<feature type="region of interest" description="Disordered" evidence="7">
    <location>
        <begin position="173"/>
        <end position="192"/>
    </location>
</feature>
<sequence>MSLSISNPSRLRLISLTHHHYASSTSPNAFTPSITPPFVFKRGSSTLLTHTVASLPGMTRSLLLSQQNRFYHSGSNSGIGNFHRKMQITLSAESSVKFINLNHMDQKMRFYSKKDVENKADENVEDAASSPPTDIDTAEHHELQHLYNTKRHQYGLHPNEVRGMNVRIGKDGMPSLEDMLPDKESSETHPHHEKPSLLQLLLHYRYAVFTFVPISESRLAIVQLVPQGVKYRIVLMSVLSCTAFIVVLFVILTAVERLRKRWHLTSGSLERDARAAVYGIIGVATLVFLASPTMKHALYRHASFLAGEVGCLPALTSTFVHLDMFHVLFNMYALYSFGPLMGIVLGPEHFLFAFLSGSILSCISTSILDLLFLRRQVLTVGASGGLYFILGMFSQFFPDHELQLIFLPTFSFSAQNGILALFCFDLGGLILQKFGRGFRLGHAAHLGGLIGGILYARYAAGTVWKQNVGHPNELLDRILAKRQLAR</sequence>
<feature type="transmembrane region" description="Helical" evidence="8">
    <location>
        <begin position="233"/>
        <end position="255"/>
    </location>
</feature>
<dbReference type="Pfam" id="PF01694">
    <property type="entry name" value="Rhomboid"/>
    <property type="match status" value="1"/>
</dbReference>
<evidence type="ECO:0000256" key="6">
    <source>
        <dbReference type="ARBA" id="ARBA00023136"/>
    </source>
</evidence>
<feature type="transmembrane region" description="Helical" evidence="8">
    <location>
        <begin position="409"/>
        <end position="431"/>
    </location>
</feature>
<evidence type="ECO:0000256" key="2">
    <source>
        <dbReference type="ARBA" id="ARBA00009045"/>
    </source>
</evidence>
<dbReference type="PANTHER" id="PTHR43731:SF14">
    <property type="entry name" value="PRESENILIN-ASSOCIATED RHOMBOID-LIKE PROTEIN, MITOCHONDRIAL"/>
    <property type="match status" value="1"/>
</dbReference>
<feature type="transmembrane region" description="Helical" evidence="8">
    <location>
        <begin position="298"/>
        <end position="320"/>
    </location>
</feature>
<comment type="similarity">
    <text evidence="2">Belongs to the peptidase S54 family.</text>
</comment>
<feature type="transmembrane region" description="Helical" evidence="8">
    <location>
        <begin position="327"/>
        <end position="345"/>
    </location>
</feature>
<dbReference type="InterPro" id="IPR035952">
    <property type="entry name" value="Rhomboid-like_sf"/>
</dbReference>
<proteinExistence type="inferred from homology"/>
<evidence type="ECO:0000256" key="4">
    <source>
        <dbReference type="ARBA" id="ARBA00022801"/>
    </source>
</evidence>
<evidence type="ECO:0000256" key="1">
    <source>
        <dbReference type="ARBA" id="ARBA00004141"/>
    </source>
</evidence>
<feature type="transmembrane region" description="Helical" evidence="8">
    <location>
        <begin position="377"/>
        <end position="397"/>
    </location>
</feature>
<keyword evidence="6 8" id="KW-0472">Membrane</keyword>
<dbReference type="GO" id="GO:0016020">
    <property type="term" value="C:membrane"/>
    <property type="evidence" value="ECO:0007669"/>
    <property type="project" value="UniProtKB-SubCell"/>
</dbReference>
<dbReference type="GO" id="GO:0006465">
    <property type="term" value="P:signal peptide processing"/>
    <property type="evidence" value="ECO:0007669"/>
    <property type="project" value="TreeGrafter"/>
</dbReference>
<name>A0A7S1KSA3_9EUKA</name>
<keyword evidence="4" id="KW-0378">Hydrolase</keyword>
<evidence type="ECO:0000313" key="10">
    <source>
        <dbReference type="EMBL" id="CAD9083920.1"/>
    </source>
</evidence>
<keyword evidence="3 8" id="KW-0812">Transmembrane</keyword>
<protein>
    <recommendedName>
        <fullName evidence="9">Peptidase S54 rhomboid domain-containing protein</fullName>
    </recommendedName>
</protein>
<dbReference type="GO" id="GO:0004252">
    <property type="term" value="F:serine-type endopeptidase activity"/>
    <property type="evidence" value="ECO:0007669"/>
    <property type="project" value="InterPro"/>
</dbReference>
<evidence type="ECO:0000256" key="3">
    <source>
        <dbReference type="ARBA" id="ARBA00022692"/>
    </source>
</evidence>
<dbReference type="AlphaFoldDB" id="A0A7S1KSA3"/>
<comment type="subcellular location">
    <subcellularLocation>
        <location evidence="1">Membrane</location>
        <topology evidence="1">Multi-pass membrane protein</topology>
    </subcellularLocation>
</comment>
<feature type="domain" description="Peptidase S54 rhomboid" evidence="9">
    <location>
        <begin position="314"/>
        <end position="458"/>
    </location>
</feature>
<evidence type="ECO:0000259" key="9">
    <source>
        <dbReference type="Pfam" id="PF01694"/>
    </source>
</evidence>
<evidence type="ECO:0000256" key="7">
    <source>
        <dbReference type="SAM" id="MobiDB-lite"/>
    </source>
</evidence>
<evidence type="ECO:0000256" key="5">
    <source>
        <dbReference type="ARBA" id="ARBA00022989"/>
    </source>
</evidence>
<feature type="transmembrane region" description="Helical" evidence="8">
    <location>
        <begin position="275"/>
        <end position="292"/>
    </location>
</feature>
<dbReference type="PANTHER" id="PTHR43731">
    <property type="entry name" value="RHOMBOID PROTEASE"/>
    <property type="match status" value="1"/>
</dbReference>
<dbReference type="SUPFAM" id="SSF144091">
    <property type="entry name" value="Rhomboid-like"/>
    <property type="match status" value="1"/>
</dbReference>
<dbReference type="EMBL" id="HBGD01008715">
    <property type="protein sequence ID" value="CAD9083920.1"/>
    <property type="molecule type" value="Transcribed_RNA"/>
</dbReference>
<feature type="transmembrane region" description="Helical" evidence="8">
    <location>
        <begin position="351"/>
        <end position="372"/>
    </location>
</feature>
<dbReference type="Gene3D" id="1.20.1540.10">
    <property type="entry name" value="Rhomboid-like"/>
    <property type="match status" value="1"/>
</dbReference>
<keyword evidence="5 8" id="KW-1133">Transmembrane helix</keyword>
<evidence type="ECO:0000256" key="8">
    <source>
        <dbReference type="SAM" id="Phobius"/>
    </source>
</evidence>
<dbReference type="InterPro" id="IPR050925">
    <property type="entry name" value="Rhomboid_protease_S54"/>
</dbReference>
<accession>A0A7S1KSA3</accession>
<dbReference type="InterPro" id="IPR022764">
    <property type="entry name" value="Peptidase_S54_rhomboid_dom"/>
</dbReference>
<organism evidence="10">
    <name type="scientific">Percolomonas cosmopolitus</name>
    <dbReference type="NCBI Taxonomy" id="63605"/>
    <lineage>
        <taxon>Eukaryota</taxon>
        <taxon>Discoba</taxon>
        <taxon>Heterolobosea</taxon>
        <taxon>Tetramitia</taxon>
        <taxon>Eutetramitia</taxon>
        <taxon>Percolomonadidae</taxon>
        <taxon>Percolomonas</taxon>
    </lineage>
</organism>
<gene>
    <name evidence="10" type="ORF">PCOS0759_LOCUS7174</name>
</gene>